<dbReference type="EMBL" id="BPRA01000015">
    <property type="protein sequence ID" value="GJE56752.1"/>
    <property type="molecule type" value="Genomic_DNA"/>
</dbReference>
<evidence type="ECO:0000256" key="4">
    <source>
        <dbReference type="ARBA" id="ARBA00022970"/>
    </source>
</evidence>
<dbReference type="InterPro" id="IPR000709">
    <property type="entry name" value="Leu_Ile_Val-bd"/>
</dbReference>
<gene>
    <name evidence="6" type="ORF">EKPJFOCH_3260</name>
</gene>
<evidence type="ECO:0000256" key="3">
    <source>
        <dbReference type="ARBA" id="ARBA00022729"/>
    </source>
</evidence>
<evidence type="ECO:0000256" key="1">
    <source>
        <dbReference type="ARBA" id="ARBA00010062"/>
    </source>
</evidence>
<sequence length="400" mass="41838">MARQTARQNKQRAKTDGAGWEAGRIMRRPLALASLALLLSMGIAQAAPPPLRIGLAAPLTGPDAGFGQGMQAGAEQAIADINRGGGVNGQKLQLVVQDDAGDPKQGAVVAKTFAADGVMLVIGHLNSGVSAVALPIYEEAGIIAVTPGATWAPLTARGAWNLFRLCGSDAQQGQVAGDWLAERYPGKPVAIINDKSSFGRGLADEVARVLKTRGGREALFEGISRGDREFSGLVARMKGAKVDAVYFGGASTEAAFLVRALRDAGFNGRFVGSDGILDKDFEKLAGSGAEGTVMTLAPEPRKLPESKDRKATPLRSPEAEMFAARTYAAVEVLKGGIEAAKSTEARRVADSLHSGKPLRTLIGEVAFDAKGDLAKPPYGLVVWRRTPDGRIDYAGNAVSP</sequence>
<keyword evidence="7" id="KW-1185">Reference proteome</keyword>
<dbReference type="InterPro" id="IPR028082">
    <property type="entry name" value="Peripla_BP_I"/>
</dbReference>
<dbReference type="PANTHER" id="PTHR47151:SF2">
    <property type="entry name" value="AMINO ACID BINDING PROTEIN"/>
    <property type="match status" value="1"/>
</dbReference>
<comment type="similarity">
    <text evidence="1">Belongs to the leucine-binding protein family.</text>
</comment>
<keyword evidence="4" id="KW-0029">Amino-acid transport</keyword>
<keyword evidence="2" id="KW-0813">Transport</keyword>
<dbReference type="SUPFAM" id="SSF53822">
    <property type="entry name" value="Periplasmic binding protein-like I"/>
    <property type="match status" value="1"/>
</dbReference>
<comment type="caution">
    <text evidence="6">The sequence shown here is derived from an EMBL/GenBank/DDBJ whole genome shotgun (WGS) entry which is preliminary data.</text>
</comment>
<evidence type="ECO:0000256" key="2">
    <source>
        <dbReference type="ARBA" id="ARBA00022448"/>
    </source>
</evidence>
<name>A0ABQ4TRH2_9HYPH</name>
<dbReference type="PANTHER" id="PTHR47151">
    <property type="entry name" value="LEU/ILE/VAL-BINDING ABC TRANSPORTER SUBUNIT"/>
    <property type="match status" value="1"/>
</dbReference>
<dbReference type="InterPro" id="IPR028081">
    <property type="entry name" value="Leu-bd"/>
</dbReference>
<organism evidence="6 7">
    <name type="scientific">Methylobacterium thuringiense</name>
    <dbReference type="NCBI Taxonomy" id="1003091"/>
    <lineage>
        <taxon>Bacteria</taxon>
        <taxon>Pseudomonadati</taxon>
        <taxon>Pseudomonadota</taxon>
        <taxon>Alphaproteobacteria</taxon>
        <taxon>Hyphomicrobiales</taxon>
        <taxon>Methylobacteriaceae</taxon>
        <taxon>Methylobacterium</taxon>
    </lineage>
</organism>
<proteinExistence type="inferred from homology"/>
<keyword evidence="3" id="KW-0732">Signal</keyword>
<reference evidence="6" key="2">
    <citation type="submission" date="2021-08" db="EMBL/GenBank/DDBJ databases">
        <authorList>
            <person name="Tani A."/>
            <person name="Ola A."/>
            <person name="Ogura Y."/>
            <person name="Katsura K."/>
            <person name="Hayashi T."/>
        </authorList>
    </citation>
    <scope>NUCLEOTIDE SEQUENCE</scope>
    <source>
        <strain evidence="6">DSM 23674</strain>
    </source>
</reference>
<dbReference type="Pfam" id="PF13458">
    <property type="entry name" value="Peripla_BP_6"/>
    <property type="match status" value="1"/>
</dbReference>
<feature type="domain" description="Leucine-binding protein" evidence="5">
    <location>
        <begin position="50"/>
        <end position="383"/>
    </location>
</feature>
<protein>
    <submittedName>
        <fullName evidence="6">Leu/Ile/Val-binding protein</fullName>
    </submittedName>
</protein>
<evidence type="ECO:0000313" key="7">
    <source>
        <dbReference type="Proteomes" id="UP001055101"/>
    </source>
</evidence>
<evidence type="ECO:0000259" key="5">
    <source>
        <dbReference type="Pfam" id="PF13458"/>
    </source>
</evidence>
<reference evidence="6" key="1">
    <citation type="journal article" date="2021" name="Front. Microbiol.">
        <title>Comprehensive Comparative Genomics and Phenotyping of Methylobacterium Species.</title>
        <authorList>
            <person name="Alessa O."/>
            <person name="Ogura Y."/>
            <person name="Fujitani Y."/>
            <person name="Takami H."/>
            <person name="Hayashi T."/>
            <person name="Sahin N."/>
            <person name="Tani A."/>
        </authorList>
    </citation>
    <scope>NUCLEOTIDE SEQUENCE</scope>
    <source>
        <strain evidence="6">DSM 23674</strain>
    </source>
</reference>
<accession>A0ABQ4TRH2</accession>
<dbReference type="Proteomes" id="UP001055101">
    <property type="component" value="Unassembled WGS sequence"/>
</dbReference>
<dbReference type="PRINTS" id="PR00337">
    <property type="entry name" value="LEUILEVALBP"/>
</dbReference>
<dbReference type="Gene3D" id="3.40.50.2300">
    <property type="match status" value="2"/>
</dbReference>
<dbReference type="CDD" id="cd06342">
    <property type="entry name" value="PBP1_ABC_LIVBP-like"/>
    <property type="match status" value="1"/>
</dbReference>
<evidence type="ECO:0000313" key="6">
    <source>
        <dbReference type="EMBL" id="GJE56752.1"/>
    </source>
</evidence>